<dbReference type="EMBL" id="FSSB01000016">
    <property type="protein sequence ID" value="SIO94658.1"/>
    <property type="molecule type" value="Genomic_DNA"/>
</dbReference>
<name>A0A1N6M5F0_9VIBR</name>
<reference evidence="1 2" key="1">
    <citation type="submission" date="2016-12" db="EMBL/GenBank/DDBJ databases">
        <authorList>
            <person name="Song W.-J."/>
            <person name="Kurnit D.M."/>
        </authorList>
    </citation>
    <scope>NUCLEOTIDE SEQUENCE [LARGE SCALE GENOMIC DNA]</scope>
    <source>
        <strain evidence="1 2">CECT 9026</strain>
    </source>
</reference>
<accession>A0A1N6M5F0</accession>
<evidence type="ECO:0000313" key="2">
    <source>
        <dbReference type="Proteomes" id="UP000184774"/>
    </source>
</evidence>
<sequence length="166" mass="18303">MRELTIELNTSVLDAVLRKAPEVLGTYLQKGLRSAGAYVSRSAKEEAPKSETTLTHAIRAHAVGELQQMVTSHLNYNGMVVTDTQPQGVPPVRSILDWIRVKRIQPHNPKHSQRDLAFIMARSIARKGTVGNDFYDRAADETEDKVAKVLHSSVIHGLNTAGLRGI</sequence>
<gene>
    <name evidence="1" type="ORF">VSP9026_02387</name>
</gene>
<evidence type="ECO:0000313" key="1">
    <source>
        <dbReference type="EMBL" id="SIO94658.1"/>
    </source>
</evidence>
<evidence type="ECO:0008006" key="3">
    <source>
        <dbReference type="Google" id="ProtNLM"/>
    </source>
</evidence>
<dbReference type="OrthoDB" id="5916849at2"/>
<dbReference type="RefSeq" id="WP_074373193.1">
    <property type="nucleotide sequence ID" value="NZ_AP024907.1"/>
</dbReference>
<dbReference type="AlphaFoldDB" id="A0A1N6M5F0"/>
<proteinExistence type="predicted"/>
<organism evidence="1 2">
    <name type="scientific">Vibrio spartinae</name>
    <dbReference type="NCBI Taxonomy" id="1918945"/>
    <lineage>
        <taxon>Bacteria</taxon>
        <taxon>Pseudomonadati</taxon>
        <taxon>Pseudomonadota</taxon>
        <taxon>Gammaproteobacteria</taxon>
        <taxon>Vibrionales</taxon>
        <taxon>Vibrionaceae</taxon>
        <taxon>Vibrio</taxon>
    </lineage>
</organism>
<dbReference type="Proteomes" id="UP000184774">
    <property type="component" value="Unassembled WGS sequence"/>
</dbReference>
<protein>
    <recommendedName>
        <fullName evidence="3">Phage protein, HK97 gp10 family</fullName>
    </recommendedName>
</protein>